<keyword evidence="3" id="KW-0713">Self-incompatibility</keyword>
<keyword evidence="5 7" id="KW-0732">Signal</keyword>
<comment type="caution">
    <text evidence="8">The sequence shown here is derived from an EMBL/GenBank/DDBJ whole genome shotgun (WGS) entry which is preliminary data.</text>
</comment>
<evidence type="ECO:0000256" key="2">
    <source>
        <dbReference type="ARBA" id="ARBA00005581"/>
    </source>
</evidence>
<protein>
    <recommendedName>
        <fullName evidence="10">S-protein homolog</fullName>
    </recommendedName>
</protein>
<keyword evidence="6" id="KW-1133">Transmembrane helix</keyword>
<evidence type="ECO:0008006" key="10">
    <source>
        <dbReference type="Google" id="ProtNLM"/>
    </source>
</evidence>
<comment type="similarity">
    <text evidence="2">Belongs to the plant self-incompatibility (S1) protein family.</text>
</comment>
<organism evidence="8 9">
    <name type="scientific">Brassica napus</name>
    <name type="common">Rape</name>
    <dbReference type="NCBI Taxonomy" id="3708"/>
    <lineage>
        <taxon>Eukaryota</taxon>
        <taxon>Viridiplantae</taxon>
        <taxon>Streptophyta</taxon>
        <taxon>Embryophyta</taxon>
        <taxon>Tracheophyta</taxon>
        <taxon>Spermatophyta</taxon>
        <taxon>Magnoliopsida</taxon>
        <taxon>eudicotyledons</taxon>
        <taxon>Gunneridae</taxon>
        <taxon>Pentapetalae</taxon>
        <taxon>rosids</taxon>
        <taxon>malvids</taxon>
        <taxon>Brassicales</taxon>
        <taxon>Brassicaceae</taxon>
        <taxon>Brassiceae</taxon>
        <taxon>Brassica</taxon>
    </lineage>
</organism>
<keyword evidence="4" id="KW-0964">Secreted</keyword>
<evidence type="ECO:0000256" key="5">
    <source>
        <dbReference type="ARBA" id="ARBA00022729"/>
    </source>
</evidence>
<dbReference type="InterPro" id="IPR010264">
    <property type="entry name" value="Self-incomp_S1"/>
</dbReference>
<feature type="chain" id="PRO_5047362023" description="S-protein homolog" evidence="7">
    <location>
        <begin position="20"/>
        <end position="316"/>
    </location>
</feature>
<keyword evidence="9" id="KW-1185">Reference proteome</keyword>
<name>A0ABQ8E7N2_BRANA</name>
<gene>
    <name evidence="8" type="ORF">HID58_004889</name>
</gene>
<dbReference type="EMBL" id="JAGKQM010000002">
    <property type="protein sequence ID" value="KAH0937428.1"/>
    <property type="molecule type" value="Genomic_DNA"/>
</dbReference>
<evidence type="ECO:0000256" key="6">
    <source>
        <dbReference type="SAM" id="Phobius"/>
    </source>
</evidence>
<reference evidence="8 9" key="1">
    <citation type="submission" date="2021-05" db="EMBL/GenBank/DDBJ databases">
        <title>Genome Assembly of Synthetic Allotetraploid Brassica napus Reveals Homoeologous Exchanges between Subgenomes.</title>
        <authorList>
            <person name="Davis J.T."/>
        </authorList>
    </citation>
    <scope>NUCLEOTIDE SEQUENCE [LARGE SCALE GENOMIC DNA]</scope>
    <source>
        <strain evidence="9">cv. Da-Ae</strain>
        <tissue evidence="8">Seedling</tissue>
    </source>
</reference>
<feature type="signal peptide" evidence="7">
    <location>
        <begin position="1"/>
        <end position="19"/>
    </location>
</feature>
<comment type="subcellular location">
    <subcellularLocation>
        <location evidence="1">Secreted</location>
    </subcellularLocation>
</comment>
<keyword evidence="6" id="KW-0472">Membrane</keyword>
<evidence type="ECO:0000256" key="7">
    <source>
        <dbReference type="SAM" id="SignalP"/>
    </source>
</evidence>
<dbReference type="Pfam" id="PF05938">
    <property type="entry name" value="Self-incomp_S1"/>
    <property type="match status" value="1"/>
</dbReference>
<proteinExistence type="inferred from homology"/>
<accession>A0ABQ8E7N2</accession>
<evidence type="ECO:0000256" key="4">
    <source>
        <dbReference type="ARBA" id="ARBA00022525"/>
    </source>
</evidence>
<evidence type="ECO:0000313" key="8">
    <source>
        <dbReference type="EMBL" id="KAH0937428.1"/>
    </source>
</evidence>
<evidence type="ECO:0000313" key="9">
    <source>
        <dbReference type="Proteomes" id="UP000824890"/>
    </source>
</evidence>
<keyword evidence="6" id="KW-0812">Transmembrane</keyword>
<feature type="transmembrane region" description="Helical" evidence="6">
    <location>
        <begin position="276"/>
        <end position="304"/>
    </location>
</feature>
<dbReference type="Proteomes" id="UP000824890">
    <property type="component" value="Unassembled WGS sequence"/>
</dbReference>
<sequence length="316" mass="35880">MNYLIFMLVIAMCSGLNEGCVWCNKNTLEVQNQLTPGSILKVNCSSNRKHVEGLRELKFNEKYNIAVSELGIGRRIVWRCTLRHGDKVKSSQTIWRAYRGASQARSGEKRSWIARVDGIYLEKNGKAKGLEHHWILLPLNLWLLVTAGSIVQECCFARFVYVFFTAASLSYYAVSSIDGSSQSRICGLPDLLVTGTIVQECRLARSTNYITAASVTLRRLKHRRFFTESTMRPSNRSCCTPIAISNQIGLQTFNVAYDSRASHLKFLPFNIPTSSYSLFILLSMTCPSMVLSLVVLYCFLVFFYRRACFRDLLIQL</sequence>
<evidence type="ECO:0000256" key="3">
    <source>
        <dbReference type="ARBA" id="ARBA00022471"/>
    </source>
</evidence>
<evidence type="ECO:0000256" key="1">
    <source>
        <dbReference type="ARBA" id="ARBA00004613"/>
    </source>
</evidence>